<protein>
    <submittedName>
        <fullName evidence="2">Uncharacterized protein</fullName>
    </submittedName>
</protein>
<evidence type="ECO:0000256" key="1">
    <source>
        <dbReference type="SAM" id="Phobius"/>
    </source>
</evidence>
<keyword evidence="1" id="KW-0812">Transmembrane</keyword>
<proteinExistence type="predicted"/>
<reference evidence="2 3" key="1">
    <citation type="submission" date="2024-06" db="EMBL/GenBank/DDBJ databases">
        <title>Genomic Encyclopedia of Type Strains, Phase IV (KMG-IV): sequencing the most valuable type-strain genomes for metagenomic binning, comparative biology and taxonomic classification.</title>
        <authorList>
            <person name="Goeker M."/>
        </authorList>
    </citation>
    <scope>NUCLEOTIDE SEQUENCE [LARGE SCALE GENOMIC DNA]</scope>
    <source>
        <strain evidence="2 3">DSM 15349</strain>
    </source>
</reference>
<keyword evidence="1" id="KW-0472">Membrane</keyword>
<dbReference type="Proteomes" id="UP001549055">
    <property type="component" value="Unassembled WGS sequence"/>
</dbReference>
<name>A0ABV2JN68_9STRE</name>
<sequence>MIGEKTFALKEGLFSSAQLKFIYLLFIITLLALLPYYIIRKANALK</sequence>
<keyword evidence="1" id="KW-1133">Transmembrane helix</keyword>
<accession>A0ABV2JN68</accession>
<feature type="transmembrane region" description="Helical" evidence="1">
    <location>
        <begin position="21"/>
        <end position="39"/>
    </location>
</feature>
<gene>
    <name evidence="2" type="ORF">ABID27_000947</name>
</gene>
<dbReference type="EMBL" id="JBEPMK010000003">
    <property type="protein sequence ID" value="MET3644323.1"/>
    <property type="molecule type" value="Genomic_DNA"/>
</dbReference>
<keyword evidence="3" id="KW-1185">Reference proteome</keyword>
<comment type="caution">
    <text evidence="2">The sequence shown here is derived from an EMBL/GenBank/DDBJ whole genome shotgun (WGS) entry which is preliminary data.</text>
</comment>
<organism evidence="2 3">
    <name type="scientific">Streptococcus gallinaceus</name>
    <dbReference type="NCBI Taxonomy" id="165758"/>
    <lineage>
        <taxon>Bacteria</taxon>
        <taxon>Bacillati</taxon>
        <taxon>Bacillota</taxon>
        <taxon>Bacilli</taxon>
        <taxon>Lactobacillales</taxon>
        <taxon>Streptococcaceae</taxon>
        <taxon>Streptococcus</taxon>
    </lineage>
</organism>
<evidence type="ECO:0000313" key="3">
    <source>
        <dbReference type="Proteomes" id="UP001549055"/>
    </source>
</evidence>
<evidence type="ECO:0000313" key="2">
    <source>
        <dbReference type="EMBL" id="MET3644323.1"/>
    </source>
</evidence>